<evidence type="ECO:0000256" key="6">
    <source>
        <dbReference type="ARBA" id="ARBA00023180"/>
    </source>
</evidence>
<gene>
    <name evidence="11" type="ORF">SNE40_018753</name>
</gene>
<dbReference type="InterPro" id="IPR025483">
    <property type="entry name" value="Lipase_euk"/>
</dbReference>
<dbReference type="Pfam" id="PF04083">
    <property type="entry name" value="Abhydro_lipase"/>
    <property type="match status" value="1"/>
</dbReference>
<evidence type="ECO:0000259" key="10">
    <source>
        <dbReference type="Pfam" id="PF04083"/>
    </source>
</evidence>
<feature type="chain" id="PRO_5042992428" description="Lipase" evidence="9">
    <location>
        <begin position="28"/>
        <end position="436"/>
    </location>
</feature>
<dbReference type="PIRSF" id="PIRSF000862">
    <property type="entry name" value="Steryl_ester_lip"/>
    <property type="match status" value="1"/>
</dbReference>
<proteinExistence type="inferred from homology"/>
<evidence type="ECO:0000256" key="4">
    <source>
        <dbReference type="ARBA" id="ARBA00022963"/>
    </source>
</evidence>
<dbReference type="Gene3D" id="3.40.50.1820">
    <property type="entry name" value="alpha/beta hydrolase"/>
    <property type="match status" value="1"/>
</dbReference>
<comment type="caution">
    <text evidence="11">The sequence shown here is derived from an EMBL/GenBank/DDBJ whole genome shotgun (WGS) entry which is preliminary data.</text>
</comment>
<name>A0AAN8PH31_PATCE</name>
<dbReference type="GO" id="GO:0016042">
    <property type="term" value="P:lipid catabolic process"/>
    <property type="evidence" value="ECO:0007669"/>
    <property type="project" value="UniProtKB-KW"/>
</dbReference>
<evidence type="ECO:0000256" key="3">
    <source>
        <dbReference type="ARBA" id="ARBA00022801"/>
    </source>
</evidence>
<evidence type="ECO:0000256" key="9">
    <source>
        <dbReference type="SAM" id="SignalP"/>
    </source>
</evidence>
<evidence type="ECO:0000256" key="8">
    <source>
        <dbReference type="PIRSR" id="PIRSR000862-1"/>
    </source>
</evidence>
<keyword evidence="6" id="KW-0325">Glycoprotein</keyword>
<feature type="active site" description="Nucleophile" evidence="8">
    <location>
        <position position="211"/>
    </location>
</feature>
<keyword evidence="3 7" id="KW-0378">Hydrolase</keyword>
<organism evidence="11 12">
    <name type="scientific">Patella caerulea</name>
    <name type="common">Rayed Mediterranean limpet</name>
    <dbReference type="NCBI Taxonomy" id="87958"/>
    <lineage>
        <taxon>Eukaryota</taxon>
        <taxon>Metazoa</taxon>
        <taxon>Spiralia</taxon>
        <taxon>Lophotrochozoa</taxon>
        <taxon>Mollusca</taxon>
        <taxon>Gastropoda</taxon>
        <taxon>Patellogastropoda</taxon>
        <taxon>Patelloidea</taxon>
        <taxon>Patellidae</taxon>
        <taxon>Patella</taxon>
    </lineage>
</organism>
<evidence type="ECO:0000256" key="7">
    <source>
        <dbReference type="PIRNR" id="PIRNR000862"/>
    </source>
</evidence>
<feature type="active site" description="Charge relay system" evidence="8">
    <location>
        <position position="382"/>
    </location>
</feature>
<dbReference type="InterPro" id="IPR029058">
    <property type="entry name" value="AB_hydrolase_fold"/>
</dbReference>
<dbReference type="AlphaFoldDB" id="A0AAN8PH31"/>
<dbReference type="PANTHER" id="PTHR11005">
    <property type="entry name" value="LYSOSOMAL ACID LIPASE-RELATED"/>
    <property type="match status" value="1"/>
</dbReference>
<keyword evidence="2 9" id="KW-0732">Signal</keyword>
<evidence type="ECO:0000256" key="2">
    <source>
        <dbReference type="ARBA" id="ARBA00022729"/>
    </source>
</evidence>
<dbReference type="EMBL" id="JAZGQO010000014">
    <property type="protein sequence ID" value="KAK6170340.1"/>
    <property type="molecule type" value="Genomic_DNA"/>
</dbReference>
<feature type="signal peptide" evidence="9">
    <location>
        <begin position="1"/>
        <end position="27"/>
    </location>
</feature>
<feature type="domain" description="Partial AB-hydrolase lipase" evidence="10">
    <location>
        <begin position="75"/>
        <end position="136"/>
    </location>
</feature>
<comment type="similarity">
    <text evidence="1 7">Belongs to the AB hydrolase superfamily. Lipase family.</text>
</comment>
<dbReference type="SUPFAM" id="SSF53474">
    <property type="entry name" value="alpha/beta-Hydrolases"/>
    <property type="match status" value="1"/>
</dbReference>
<dbReference type="FunFam" id="3.40.50.1820:FF:000021">
    <property type="entry name" value="Lipase"/>
    <property type="match status" value="1"/>
</dbReference>
<reference evidence="11 12" key="1">
    <citation type="submission" date="2024-01" db="EMBL/GenBank/DDBJ databases">
        <title>The genome of the rayed Mediterranean limpet Patella caerulea (Linnaeus, 1758).</title>
        <authorList>
            <person name="Anh-Thu Weber A."/>
            <person name="Halstead-Nussloch G."/>
        </authorList>
    </citation>
    <scope>NUCLEOTIDE SEQUENCE [LARGE SCALE GENOMIC DNA]</scope>
    <source>
        <strain evidence="11">AATW-2023a</strain>
        <tissue evidence="11">Whole specimen</tissue>
    </source>
</reference>
<dbReference type="Proteomes" id="UP001347796">
    <property type="component" value="Unassembled WGS sequence"/>
</dbReference>
<evidence type="ECO:0000313" key="11">
    <source>
        <dbReference type="EMBL" id="KAK6170340.1"/>
    </source>
</evidence>
<protein>
    <recommendedName>
        <fullName evidence="7">Lipase</fullName>
    </recommendedName>
</protein>
<keyword evidence="12" id="KW-1185">Reference proteome</keyword>
<feature type="active site" description="Charge relay system" evidence="8">
    <location>
        <position position="411"/>
    </location>
</feature>
<keyword evidence="4 7" id="KW-0442">Lipid degradation</keyword>
<accession>A0AAN8PH31</accession>
<evidence type="ECO:0000313" key="12">
    <source>
        <dbReference type="Proteomes" id="UP001347796"/>
    </source>
</evidence>
<evidence type="ECO:0000256" key="5">
    <source>
        <dbReference type="ARBA" id="ARBA00023098"/>
    </source>
</evidence>
<dbReference type="InterPro" id="IPR006693">
    <property type="entry name" value="AB_hydrolase_lipase"/>
</dbReference>
<dbReference type="GO" id="GO:0016788">
    <property type="term" value="F:hydrolase activity, acting on ester bonds"/>
    <property type="evidence" value="ECO:0007669"/>
    <property type="project" value="InterPro"/>
</dbReference>
<sequence length="436" mass="50097">MNMHQIFSLLFVYKFYLIFLWLSETQGKILGFEKKHVGYKLDQLLVKKNLFKYVPVMKQECTKCPRLDPEVNMNVTQLLTSKGYPCEDYTVETKDGFLLSVQRVAHGLNNKNITNRPVVFLQHGLLCTSTNWVTNLINESLAFILADEGYEVWMGNSRGNTYSRRHRTLSPDQDEFWAWSWDEMGEYDFPAMIDFALNVSGKTSLYYVGHSQGTTQAFIQLSQNPEFGEKIKLFFALAPVATVGSIESPIRYLSALKDETIYEVLKRRDFLPSNRILDILADTVCRSKELRFLCANVLFLIAGYDTSNLNNSRLPVYINHTPAGCSVQDLIHYLQGYRSGIFRKYDYGSAEQNEKYYGQPTPPQYNVSRITAPVALFYGANDWLADLKDVALLIPKIQNLKAKIEIPQWNHLDFIWGENAATKVYNTVIQMIKDNP</sequence>
<keyword evidence="5" id="KW-0443">Lipid metabolism</keyword>
<evidence type="ECO:0000256" key="1">
    <source>
        <dbReference type="ARBA" id="ARBA00010701"/>
    </source>
</evidence>